<reference evidence="1" key="1">
    <citation type="submission" date="2022-06" db="EMBL/GenBank/DDBJ databases">
        <title>The First Complete Genome of the Simian Malaria Parasite Plasmodium brasilianum.</title>
        <authorList>
            <person name="Bajic M."/>
            <person name="Ravishankar S."/>
        </authorList>
    </citation>
    <scope>NUCLEOTIDE SEQUENCE</scope>
    <source>
        <strain evidence="1">Bolivian I</strain>
    </source>
</reference>
<dbReference type="EMBL" id="CM043778">
    <property type="protein sequence ID" value="KAI4837990.1"/>
    <property type="molecule type" value="Genomic_DNA"/>
</dbReference>
<keyword evidence="2" id="KW-1185">Reference proteome</keyword>
<name>A0ACB9Y9V5_PLABR</name>
<protein>
    <submittedName>
        <fullName evidence="1">U2 snRNA/tRNA pseudouridine synthase</fullName>
    </submittedName>
</protein>
<comment type="caution">
    <text evidence="1">The sequence shown here is derived from an EMBL/GenBank/DDBJ whole genome shotgun (WGS) entry which is preliminary data.</text>
</comment>
<organism evidence="1 2">
    <name type="scientific">Plasmodium brasilianum</name>
    <dbReference type="NCBI Taxonomy" id="5824"/>
    <lineage>
        <taxon>Eukaryota</taxon>
        <taxon>Sar</taxon>
        <taxon>Alveolata</taxon>
        <taxon>Apicomplexa</taxon>
        <taxon>Aconoidasida</taxon>
        <taxon>Haemosporida</taxon>
        <taxon>Plasmodiidae</taxon>
        <taxon>Plasmodium</taxon>
        <taxon>Plasmodium (Plasmodium)</taxon>
    </lineage>
</organism>
<evidence type="ECO:0000313" key="1">
    <source>
        <dbReference type="EMBL" id="KAI4837990.1"/>
    </source>
</evidence>
<accession>A0ACB9Y9V5</accession>
<dbReference type="Proteomes" id="UP001056978">
    <property type="component" value="Chromosome 10"/>
</dbReference>
<evidence type="ECO:0000313" key="2">
    <source>
        <dbReference type="Proteomes" id="UP001056978"/>
    </source>
</evidence>
<proteinExistence type="predicted"/>
<gene>
    <name evidence="1" type="ORF">MKS88_003411</name>
</gene>
<sequence length="1183" mass="137773">MYDAHLEKHGIDYLFRKDVNKLEGIKGKIKTIYEDFHVHEITKNNNILHLNHLINKKKINKIIEDNEKNEERSILQNVSNPDLHLDLLSKYMDDYNRNVLKKFLNILFEIYQLKMKTEKKDNTLENIEVNSEFKKITIPYCILSNLDDITMEYKNSVLNNFICENNQIIDKSAQTKIVRKNIHNLIKQCYPFLLTETKNASSMETVISHGNILDDNFLKDNLNIYLADKKANLDVPNDSKMDIPEKNVIEVYPSLICLKTIFPKCFYNKLKSNTKKYRSVKSVDLEKLICERLGKMEDLKRCSKKNSEQHEQLSCSGEAQKKDLSEIQNSEYTISNYSNNGKDNNDKIKLKNMHDYCDDDSSIFRKKRKVKNENSDVENLSQISYYNCSSTLNILETNQKKGSQNSVGTLNVYKPRPTINSYEKGEKTNYEEEDIYCDNTKKNDSEQKLLLSSNNNNNGASKELNYNHCNNGGNVTFLDNLNEKRKKKSELKKEKKFLHFNLYKENKDICEILNKIKINLKKKNADISYCGIKDKRGITVQKFCIHNLRKEDIFNLIINNTNWCNNVYISNLEYKKYRLSLGDLKGNFFKILIRGVDNDTQEQYKILSENLKKFGFVNYYGYQRFGSKKIKNYEIGICILKKNYKQALFYIIENAGLDHEKKNTLISYLNGITEEKRGYSKEEQVTNEGEEIEDQQNYYSCREMAQLQNNKNQEQNVPNKNATCTSTHSNNKTFDKKENIILKKKNFKDDNQFKMKHHTSKQYQEDFLPKEIREIINSISNHSHVEKTILRSLKNNKVLKNAFMTIPKDIFSLFIHATQSLIFNILVNIRMKKYGFKVIIGDLIEMQNNNREDLSSDQSNAYYSNDSTTINDENLCEQNIVMVTQENISLYDIYDVVLPLPGDKNTIFPHNLIDDYKEVLHKFNLSLDDFKSEKGFFTSSGCYRKIVVKPHNFKSFFIKNNLNNLNTIPFIKSDLHKLLNEEKKEERERPHMEYHTTTVQKCGNKCYDMRDSNCDGNCGGNYDGNCGGNYDGNCGGNYDGNCGGNYDSRGDGKCYGKCGDKCYDMSDSKFDSKCDEKKISAHCINEGRALHNERDSLLDTDPDQTDQLKEVNVEGTAHLEEVELRNEELEQMEEHLTFIAKDFYHDHLIKEIPNYQTTSSIFLMCTLPKSSYITVALMEVLNN</sequence>